<keyword evidence="1" id="KW-0812">Transmembrane</keyword>
<dbReference type="Pfam" id="PF05987">
    <property type="entry name" value="DUF898"/>
    <property type="match status" value="1"/>
</dbReference>
<name>A0A2M9G1F0_9PROT</name>
<comment type="caution">
    <text evidence="2">The sequence shown here is derived from an EMBL/GenBank/DDBJ whole genome shotgun (WGS) entry which is preliminary data.</text>
</comment>
<dbReference type="EMBL" id="PHIG01000032">
    <property type="protein sequence ID" value="PJK29548.1"/>
    <property type="molecule type" value="Genomic_DNA"/>
</dbReference>
<evidence type="ECO:0000313" key="2">
    <source>
        <dbReference type="EMBL" id="PJK29548.1"/>
    </source>
</evidence>
<keyword evidence="1" id="KW-1133">Transmembrane helix</keyword>
<keyword evidence="1" id="KW-0472">Membrane</keyword>
<evidence type="ECO:0000313" key="3">
    <source>
        <dbReference type="Proteomes" id="UP000229498"/>
    </source>
</evidence>
<protein>
    <recommendedName>
        <fullName evidence="4">DUF898 domain-containing protein</fullName>
    </recommendedName>
</protein>
<evidence type="ECO:0008006" key="4">
    <source>
        <dbReference type="Google" id="ProtNLM"/>
    </source>
</evidence>
<gene>
    <name evidence="2" type="ORF">CVT23_10830</name>
</gene>
<feature type="transmembrane region" description="Helical" evidence="1">
    <location>
        <begin position="297"/>
        <end position="323"/>
    </location>
</feature>
<feature type="transmembrane region" description="Helical" evidence="1">
    <location>
        <begin position="261"/>
        <end position="285"/>
    </location>
</feature>
<proteinExistence type="predicted"/>
<keyword evidence="3" id="KW-1185">Reference proteome</keyword>
<reference evidence="2 3" key="1">
    <citation type="submission" date="2017-11" db="EMBL/GenBank/DDBJ databases">
        <title>Draft genome sequence of Rhizobiales bacterium SY3-13.</title>
        <authorList>
            <person name="Sun C."/>
        </authorList>
    </citation>
    <scope>NUCLEOTIDE SEQUENCE [LARGE SCALE GENOMIC DNA]</scope>
    <source>
        <strain evidence="2 3">SY3-13</strain>
    </source>
</reference>
<dbReference type="OrthoDB" id="7462354at2"/>
<feature type="transmembrane region" description="Helical" evidence="1">
    <location>
        <begin position="168"/>
        <end position="192"/>
    </location>
</feature>
<dbReference type="RefSeq" id="WP_109793572.1">
    <property type="nucleotide sequence ID" value="NZ_PHIG01000032.1"/>
</dbReference>
<accession>A0A2M9G1F0</accession>
<dbReference type="Proteomes" id="UP000229498">
    <property type="component" value="Unassembled WGS sequence"/>
</dbReference>
<feature type="transmembrane region" description="Helical" evidence="1">
    <location>
        <begin position="115"/>
        <end position="135"/>
    </location>
</feature>
<dbReference type="AlphaFoldDB" id="A0A2M9G1F0"/>
<feature type="transmembrane region" description="Helical" evidence="1">
    <location>
        <begin position="35"/>
        <end position="53"/>
    </location>
</feature>
<sequence length="369" mass="40979">MDTQAPLSVPDAREPERPRWTSITYDGERKTFRRLLMREAPLIAATGGIYWFWARTRVRRFIWAHTKINGTPLEYSGRGLELFLGFVIAGALFALTYWLLQLAVLSAGFGPLEGAAVSLGVYALFFTFLYALAAWRTRRYMVRRTSWRGIRCGLEGSSLGFVRHALPAALATVFTLGLAFPWLNVVVQRYLIGNMSLGSARFHYDGRGRELFRPWLAVWLLLLPTAGYSLVWWRGRAMRYHYNATRMNGLALNSSLDPWKIVVISIIGGLLIGLLFYLPAGLVFVAAGAATTAVGNFATLAVAGVIAFSVFFAAAWAILLYFVEYRITEHALQTLLISGSMDWNDIEQVHPQAAGPGDGLDAVLSMDGI</sequence>
<dbReference type="InterPro" id="IPR010295">
    <property type="entry name" value="DUF898"/>
</dbReference>
<feature type="transmembrane region" description="Helical" evidence="1">
    <location>
        <begin position="82"/>
        <end position="109"/>
    </location>
</feature>
<organism evidence="2 3">
    <name type="scientific">Minwuia thermotolerans</name>
    <dbReference type="NCBI Taxonomy" id="2056226"/>
    <lineage>
        <taxon>Bacteria</taxon>
        <taxon>Pseudomonadati</taxon>
        <taxon>Pseudomonadota</taxon>
        <taxon>Alphaproteobacteria</taxon>
        <taxon>Minwuiales</taxon>
        <taxon>Minwuiaceae</taxon>
        <taxon>Minwuia</taxon>
    </lineage>
</organism>
<feature type="transmembrane region" description="Helical" evidence="1">
    <location>
        <begin position="212"/>
        <end position="233"/>
    </location>
</feature>
<evidence type="ECO:0000256" key="1">
    <source>
        <dbReference type="SAM" id="Phobius"/>
    </source>
</evidence>